<comment type="similarity">
    <text evidence="1 6">Belongs to the Glu/Leu/Phe/Val dehydrogenases family.</text>
</comment>
<evidence type="ECO:0000313" key="9">
    <source>
        <dbReference type="Proteomes" id="UP000621436"/>
    </source>
</evidence>
<evidence type="ECO:0000256" key="2">
    <source>
        <dbReference type="ARBA" id="ARBA00023002"/>
    </source>
</evidence>
<dbReference type="InterPro" id="IPR006097">
    <property type="entry name" value="Glu/Leu/Phe/Val/Trp_DH_dimer"/>
</dbReference>
<dbReference type="RefSeq" id="WP_270454540.1">
    <property type="nucleotide sequence ID" value="NZ_JADPIE010000006.1"/>
</dbReference>
<gene>
    <name evidence="8" type="ORF">I0Q91_10665</name>
</gene>
<dbReference type="PIRSF" id="PIRSF000188">
    <property type="entry name" value="Phe_leu_dh"/>
    <property type="match status" value="1"/>
</dbReference>
<evidence type="ECO:0000256" key="5">
    <source>
        <dbReference type="PIRSR" id="PIRSR000188-2"/>
    </source>
</evidence>
<dbReference type="InterPro" id="IPR046346">
    <property type="entry name" value="Aminoacid_DH-like_N_sf"/>
</dbReference>
<dbReference type="InterPro" id="IPR006096">
    <property type="entry name" value="Glu/Leu/Phe/Val/Trp_DH_C"/>
</dbReference>
<dbReference type="Proteomes" id="UP000621436">
    <property type="component" value="Unassembled WGS sequence"/>
</dbReference>
<evidence type="ECO:0000313" key="8">
    <source>
        <dbReference type="EMBL" id="MBF8437546.1"/>
    </source>
</evidence>
<dbReference type="Pfam" id="PF00208">
    <property type="entry name" value="ELFV_dehydrog"/>
    <property type="match status" value="2"/>
</dbReference>
<organism evidence="8 9">
    <name type="scientific">Halonatronomonas betaini</name>
    <dbReference type="NCBI Taxonomy" id="2778430"/>
    <lineage>
        <taxon>Bacteria</taxon>
        <taxon>Bacillati</taxon>
        <taxon>Bacillota</taxon>
        <taxon>Clostridia</taxon>
        <taxon>Halanaerobiales</taxon>
        <taxon>Halarsenatibacteraceae</taxon>
        <taxon>Halonatronomonas</taxon>
    </lineage>
</organism>
<evidence type="ECO:0000256" key="1">
    <source>
        <dbReference type="ARBA" id="ARBA00006382"/>
    </source>
</evidence>
<dbReference type="CDD" id="cd01075">
    <property type="entry name" value="NAD_bind_Leu_Phe_Val_DH"/>
    <property type="match status" value="1"/>
</dbReference>
<keyword evidence="9" id="KW-1185">Reference proteome</keyword>
<dbReference type="PANTHER" id="PTHR42722:SF1">
    <property type="entry name" value="VALINE DEHYDROGENASE"/>
    <property type="match status" value="1"/>
</dbReference>
<feature type="binding site" evidence="5">
    <location>
        <begin position="180"/>
        <end position="185"/>
    </location>
    <ligand>
        <name>NAD(+)</name>
        <dbReference type="ChEBI" id="CHEBI:57540"/>
    </ligand>
</feature>
<dbReference type="Gene3D" id="3.40.50.720">
    <property type="entry name" value="NAD(P)-binding Rossmann-like Domain"/>
    <property type="match status" value="1"/>
</dbReference>
<dbReference type="PANTHER" id="PTHR42722">
    <property type="entry name" value="LEUCINE DEHYDROGENASE"/>
    <property type="match status" value="1"/>
</dbReference>
<dbReference type="SUPFAM" id="SSF53223">
    <property type="entry name" value="Aminoacid dehydrogenase-like, N-terminal domain"/>
    <property type="match status" value="1"/>
</dbReference>
<dbReference type="PRINTS" id="PR00082">
    <property type="entry name" value="GLFDHDRGNASE"/>
</dbReference>
<dbReference type="InterPro" id="IPR016211">
    <property type="entry name" value="Glu/Phe/Leu/Val/Trp_DH_bac/arc"/>
</dbReference>
<dbReference type="GO" id="GO:0006520">
    <property type="term" value="P:amino acid metabolic process"/>
    <property type="evidence" value="ECO:0007669"/>
    <property type="project" value="InterPro"/>
</dbReference>
<dbReference type="SUPFAM" id="SSF51735">
    <property type="entry name" value="NAD(P)-binding Rossmann-fold domains"/>
    <property type="match status" value="1"/>
</dbReference>
<dbReference type="Gene3D" id="3.40.50.10860">
    <property type="entry name" value="Leucine Dehydrogenase, chain A, domain 1"/>
    <property type="match status" value="1"/>
</dbReference>
<protein>
    <submittedName>
        <fullName evidence="8">Glu/Leu/Phe/Val dehydrogenase</fullName>
    </submittedName>
</protein>
<keyword evidence="2 6" id="KW-0560">Oxidoreductase</keyword>
<evidence type="ECO:0000256" key="4">
    <source>
        <dbReference type="PIRSR" id="PIRSR000188-1"/>
    </source>
</evidence>
<feature type="domain" description="Glutamate/phenylalanine/leucine/valine/L-tryptophan dehydrogenase C-terminal" evidence="7">
    <location>
        <begin position="147"/>
        <end position="348"/>
    </location>
</feature>
<comment type="caution">
    <text evidence="8">The sequence shown here is derived from an EMBL/GenBank/DDBJ whole genome shotgun (WGS) entry which is preliminary data.</text>
</comment>
<evidence type="ECO:0000259" key="7">
    <source>
        <dbReference type="SMART" id="SM00839"/>
    </source>
</evidence>
<dbReference type="InterPro" id="IPR006095">
    <property type="entry name" value="Glu/Leu/Phe/Val/Trp_DH"/>
</dbReference>
<dbReference type="SMART" id="SM00839">
    <property type="entry name" value="ELFV_dehydrog"/>
    <property type="match status" value="1"/>
</dbReference>
<reference evidence="8" key="1">
    <citation type="submission" date="2020-11" db="EMBL/GenBank/DDBJ databases">
        <title>Halonatronomonas betainensis gen. nov., sp. nov. a novel haloalkaliphilic representative of the family Halanaerobiacae capable of betaine degradation.</title>
        <authorList>
            <person name="Boltyanskaya Y."/>
            <person name="Kevbrin V."/>
            <person name="Detkova E."/>
            <person name="Grouzdev D.S."/>
            <person name="Koziaeva V."/>
            <person name="Zhilina T."/>
        </authorList>
    </citation>
    <scope>NUCLEOTIDE SEQUENCE</scope>
    <source>
        <strain evidence="8">Z-7014</strain>
    </source>
</reference>
<feature type="active site" description="Proton donor/acceptor" evidence="4">
    <location>
        <position position="80"/>
    </location>
</feature>
<dbReference type="InterPro" id="IPR036291">
    <property type="entry name" value="NAD(P)-bd_dom_sf"/>
</dbReference>
<name>A0A931F8A9_9FIRM</name>
<dbReference type="FunFam" id="3.40.50.10860:FF:000010">
    <property type="entry name" value="Leucine dehydrogenase"/>
    <property type="match status" value="1"/>
</dbReference>
<evidence type="ECO:0000256" key="6">
    <source>
        <dbReference type="RuleBase" id="RU004417"/>
    </source>
</evidence>
<dbReference type="Pfam" id="PF02812">
    <property type="entry name" value="ELFV_dehydrog_N"/>
    <property type="match status" value="1"/>
</dbReference>
<accession>A0A931F8A9</accession>
<evidence type="ECO:0000256" key="3">
    <source>
        <dbReference type="ARBA" id="ARBA00023027"/>
    </source>
</evidence>
<keyword evidence="3 5" id="KW-0520">NAD</keyword>
<dbReference type="AlphaFoldDB" id="A0A931F8A9"/>
<dbReference type="EMBL" id="JADPIE010000006">
    <property type="protein sequence ID" value="MBF8437546.1"/>
    <property type="molecule type" value="Genomic_DNA"/>
</dbReference>
<dbReference type="GO" id="GO:0000166">
    <property type="term" value="F:nucleotide binding"/>
    <property type="evidence" value="ECO:0007669"/>
    <property type="project" value="UniProtKB-KW"/>
</dbReference>
<sequence>MEVFEQMKEHGHEQVMFLQEEKTDLKAIIAIHNTVLGPGLGGCRMWDYDNEDEALNDVLRLSKGMTYKAGISGEDFGGGKTVIWGDPETHRTEGLFRALGRYINSLGGRYSTGTDVGTMPEDFVLMRKETPYVGALPKEYGGGGDSSVPTSYGAFMGIKASCKYLYGDEDLSGKKVAIQGLGKVGYKLAKQLKESGAELVGADVVEENIERAKELDMEIVEPDDIYDVDCDIFSPNALGAIINDDTIDRFKCDIICGAANNVLAEKRHSKELEERDILYAPDYVVNAGGLILVCDEMEPNGYSEERTLKKTEGIYDKLLKVYEIAEKEGITTDKAADRLVEERIETVGTIGTILQNN</sequence>
<dbReference type="GO" id="GO:0016639">
    <property type="term" value="F:oxidoreductase activity, acting on the CH-NH2 group of donors, NAD or NADP as acceptor"/>
    <property type="evidence" value="ECO:0007669"/>
    <property type="project" value="InterPro"/>
</dbReference>
<proteinExistence type="inferred from homology"/>
<keyword evidence="5" id="KW-0547">Nucleotide-binding</keyword>